<evidence type="ECO:0000313" key="2">
    <source>
        <dbReference type="EMBL" id="SDX56913.1"/>
    </source>
</evidence>
<dbReference type="CDD" id="cd19099">
    <property type="entry name" value="AKR_unchar"/>
    <property type="match status" value="1"/>
</dbReference>
<dbReference type="PANTHER" id="PTHR42686:SF1">
    <property type="entry name" value="GH17980P-RELATED"/>
    <property type="match status" value="1"/>
</dbReference>
<dbReference type="STRING" id="660517.SAMN04487946_101166"/>
<dbReference type="Pfam" id="PF00248">
    <property type="entry name" value="Aldo_ket_red"/>
    <property type="match status" value="1"/>
</dbReference>
<dbReference type="InterPro" id="IPR023210">
    <property type="entry name" value="NADP_OxRdtase_dom"/>
</dbReference>
<dbReference type="Gene3D" id="3.20.20.100">
    <property type="entry name" value="NADP-dependent oxidoreductase domain"/>
    <property type="match status" value="1"/>
</dbReference>
<dbReference type="GO" id="GO:0016491">
    <property type="term" value="F:oxidoreductase activity"/>
    <property type="evidence" value="ECO:0007669"/>
    <property type="project" value="InterPro"/>
</dbReference>
<organism evidence="2 3">
    <name type="scientific">Halobellus clavatus</name>
    <dbReference type="NCBI Taxonomy" id="660517"/>
    <lineage>
        <taxon>Archaea</taxon>
        <taxon>Methanobacteriati</taxon>
        <taxon>Methanobacteriota</taxon>
        <taxon>Stenosarchaea group</taxon>
        <taxon>Halobacteria</taxon>
        <taxon>Halobacteriales</taxon>
        <taxon>Haloferacaceae</taxon>
        <taxon>Halobellus</taxon>
    </lineage>
</organism>
<name>A0A1H3CRY0_9EURY</name>
<reference evidence="3" key="1">
    <citation type="submission" date="2016-10" db="EMBL/GenBank/DDBJ databases">
        <authorList>
            <person name="Varghese N."/>
            <person name="Submissions S."/>
        </authorList>
    </citation>
    <scope>NUCLEOTIDE SEQUENCE [LARGE SCALE GENOMIC DNA]</scope>
    <source>
        <strain evidence="3">CGMCC 1.10118</strain>
    </source>
</reference>
<dbReference type="GO" id="GO:0005829">
    <property type="term" value="C:cytosol"/>
    <property type="evidence" value="ECO:0007669"/>
    <property type="project" value="TreeGrafter"/>
</dbReference>
<dbReference type="Proteomes" id="UP000199170">
    <property type="component" value="Unassembled WGS sequence"/>
</dbReference>
<feature type="domain" description="NADP-dependent oxidoreductase" evidence="1">
    <location>
        <begin position="35"/>
        <end position="211"/>
    </location>
</feature>
<dbReference type="OrthoDB" id="7238at2157"/>
<dbReference type="RefSeq" id="WP_089764082.1">
    <property type="nucleotide sequence ID" value="NZ_FNPB01000001.1"/>
</dbReference>
<dbReference type="PANTHER" id="PTHR42686">
    <property type="entry name" value="GH17980P-RELATED"/>
    <property type="match status" value="1"/>
</dbReference>
<dbReference type="EMBL" id="FNPB01000001">
    <property type="protein sequence ID" value="SDX56913.1"/>
    <property type="molecule type" value="Genomic_DNA"/>
</dbReference>
<keyword evidence="3" id="KW-1185">Reference proteome</keyword>
<sequence length="364" mass="38624">MATSQGTWGYRDRFGDAFARTYFRRFGPGVASSVGLGTYLGAPTREVDAGYRASITSALSAGINHVDTAINYRCQRSERVVGESLSDSDVDREAVVVASKGGFLPFDGSRPEDPAAYVREHFLDTGLLDPEELAAGSHAIAPAFIEAMLDRSLSNLGVETIDCYYVHNPETQLQVRSRDAVYDQLEATFERLERRRAAGDIGMYGVATWEAFRVPRGHGSYLSLPEVVSRAERAAEAAGADDVGLGAIQLPFNVAMADAFTVSAHAHPDDGEDVSALTYAQAAGLDVVASATLAQGELTSSIPPEIDAELRGDTAAQRAINFARSAPGVTTALVGTSSPDHVPENVAAGTFEPLGARAFDGVFE</sequence>
<protein>
    <submittedName>
        <fullName evidence="2">Predicted oxidoreductase</fullName>
    </submittedName>
</protein>
<gene>
    <name evidence="2" type="ORF">SAMN04487946_101166</name>
</gene>
<evidence type="ECO:0000313" key="3">
    <source>
        <dbReference type="Proteomes" id="UP000199170"/>
    </source>
</evidence>
<dbReference type="SUPFAM" id="SSF51430">
    <property type="entry name" value="NAD(P)-linked oxidoreductase"/>
    <property type="match status" value="1"/>
</dbReference>
<dbReference type="InterPro" id="IPR020471">
    <property type="entry name" value="AKR"/>
</dbReference>
<evidence type="ECO:0000259" key="1">
    <source>
        <dbReference type="Pfam" id="PF00248"/>
    </source>
</evidence>
<dbReference type="InterPro" id="IPR036812">
    <property type="entry name" value="NAD(P)_OxRdtase_dom_sf"/>
</dbReference>
<accession>A0A1H3CRY0</accession>
<dbReference type="AlphaFoldDB" id="A0A1H3CRY0"/>
<proteinExistence type="predicted"/>